<organism evidence="3 4">
    <name type="scientific">Byssothecium circinans</name>
    <dbReference type="NCBI Taxonomy" id="147558"/>
    <lineage>
        <taxon>Eukaryota</taxon>
        <taxon>Fungi</taxon>
        <taxon>Dikarya</taxon>
        <taxon>Ascomycota</taxon>
        <taxon>Pezizomycotina</taxon>
        <taxon>Dothideomycetes</taxon>
        <taxon>Pleosporomycetidae</taxon>
        <taxon>Pleosporales</taxon>
        <taxon>Massarineae</taxon>
        <taxon>Massarinaceae</taxon>
        <taxon>Byssothecium</taxon>
    </lineage>
</organism>
<evidence type="ECO:0000313" key="3">
    <source>
        <dbReference type="EMBL" id="KAF1954040.1"/>
    </source>
</evidence>
<feature type="coiled-coil region" evidence="1">
    <location>
        <begin position="157"/>
        <end position="205"/>
    </location>
</feature>
<name>A0A6A5TPZ6_9PLEO</name>
<sequence>MALSRAYIPSSSLLRALARPLPPRCPFARPLPTHFLRGKRTKKVSAGVTVDDKELKAEFPGYGTFRIPNTPEMAEEVYRPLTEEEINDPDMPVIEWYEQDLDQGTPERLIQRIATPEDRRRYNDTAVMIQEDMENPDYDNAHLRRRLLDDLMTNPNFSDLTKELQELKATILTREEQKALDEKLEKQEERKLDELQANLEMGTHESIQELINDPALADAKADLLELQERIPDGNDDWDSSDFAEMLQKVEAKLSANPAFMKRLEEMQAQEGVDPEKLNAVRQQFVALDENEIGNSPEGLEKLLVQMRDLMGAMGGDKQVEDELDALIKEDPLAETEENDDEDRELDFSQLSKEITKLTLSQAPGKNASPTVDEESEKVDPELEAKVDEIMKDPKLMEKLMYIQKLVTEAQEQGSDITNIPHQVAPDPSTLPRSRTAGLQERLAVARSTPEHVAALTALRVRLPSPFNVSPALKSFNQAMELAYVGANDDVRRILWRAYYKARTLPTFLESLSDDAWDLLYYSQAVTWGSNRNRVSHLKVLLDDLKSVGRDGPPTHPSTLVPS</sequence>
<protein>
    <submittedName>
        <fullName evidence="3">Uncharacterized protein</fullName>
    </submittedName>
</protein>
<accession>A0A6A5TPZ6</accession>
<feature type="region of interest" description="Disordered" evidence="2">
    <location>
        <begin position="356"/>
        <end position="380"/>
    </location>
</feature>
<keyword evidence="4" id="KW-1185">Reference proteome</keyword>
<reference evidence="3" key="1">
    <citation type="journal article" date="2020" name="Stud. Mycol.">
        <title>101 Dothideomycetes genomes: a test case for predicting lifestyles and emergence of pathogens.</title>
        <authorList>
            <person name="Haridas S."/>
            <person name="Albert R."/>
            <person name="Binder M."/>
            <person name="Bloem J."/>
            <person name="Labutti K."/>
            <person name="Salamov A."/>
            <person name="Andreopoulos B."/>
            <person name="Baker S."/>
            <person name="Barry K."/>
            <person name="Bills G."/>
            <person name="Bluhm B."/>
            <person name="Cannon C."/>
            <person name="Castanera R."/>
            <person name="Culley D."/>
            <person name="Daum C."/>
            <person name="Ezra D."/>
            <person name="Gonzalez J."/>
            <person name="Henrissat B."/>
            <person name="Kuo A."/>
            <person name="Liang C."/>
            <person name="Lipzen A."/>
            <person name="Lutzoni F."/>
            <person name="Magnuson J."/>
            <person name="Mondo S."/>
            <person name="Nolan M."/>
            <person name="Ohm R."/>
            <person name="Pangilinan J."/>
            <person name="Park H.-J."/>
            <person name="Ramirez L."/>
            <person name="Alfaro M."/>
            <person name="Sun H."/>
            <person name="Tritt A."/>
            <person name="Yoshinaga Y."/>
            <person name="Zwiers L.-H."/>
            <person name="Turgeon B."/>
            <person name="Goodwin S."/>
            <person name="Spatafora J."/>
            <person name="Crous P."/>
            <person name="Grigoriev I."/>
        </authorList>
    </citation>
    <scope>NUCLEOTIDE SEQUENCE</scope>
    <source>
        <strain evidence="3">CBS 675.92</strain>
    </source>
</reference>
<dbReference type="Proteomes" id="UP000800035">
    <property type="component" value="Unassembled WGS sequence"/>
</dbReference>
<gene>
    <name evidence="3" type="ORF">CC80DRAFT_494267</name>
</gene>
<evidence type="ECO:0000256" key="1">
    <source>
        <dbReference type="SAM" id="Coils"/>
    </source>
</evidence>
<proteinExistence type="predicted"/>
<keyword evidence="1" id="KW-0175">Coiled coil</keyword>
<evidence type="ECO:0000313" key="4">
    <source>
        <dbReference type="Proteomes" id="UP000800035"/>
    </source>
</evidence>
<dbReference type="EMBL" id="ML977001">
    <property type="protein sequence ID" value="KAF1954040.1"/>
    <property type="molecule type" value="Genomic_DNA"/>
</dbReference>
<evidence type="ECO:0000256" key="2">
    <source>
        <dbReference type="SAM" id="MobiDB-lite"/>
    </source>
</evidence>
<dbReference type="OrthoDB" id="7984201at2759"/>
<feature type="compositionally biased region" description="Polar residues" evidence="2">
    <location>
        <begin position="356"/>
        <end position="369"/>
    </location>
</feature>
<dbReference type="AlphaFoldDB" id="A0A6A5TPZ6"/>